<dbReference type="AlphaFoldDB" id="A0AAV4XXY3"/>
<proteinExistence type="predicted"/>
<keyword evidence="2" id="KW-1185">Reference proteome</keyword>
<comment type="caution">
    <text evidence="1">The sequence shown here is derived from an EMBL/GenBank/DDBJ whole genome shotgun (WGS) entry which is preliminary data.</text>
</comment>
<reference evidence="1 2" key="1">
    <citation type="submission" date="2021-06" db="EMBL/GenBank/DDBJ databases">
        <title>Caerostris extrusa draft genome.</title>
        <authorList>
            <person name="Kono N."/>
            <person name="Arakawa K."/>
        </authorList>
    </citation>
    <scope>NUCLEOTIDE SEQUENCE [LARGE SCALE GENOMIC DNA]</scope>
</reference>
<accession>A0AAV4XXY3</accession>
<sequence>MERLWGKVLGHVLFSVCLWTRERMLLCRASKYVEFHPKLFSKRLLRRDSWDRELIGLEMVWAVIAVMIAGHYCSVVSVIAENCGVFNIFCLDVFV</sequence>
<dbReference type="Proteomes" id="UP001054945">
    <property type="component" value="Unassembled WGS sequence"/>
</dbReference>
<organism evidence="1 2">
    <name type="scientific">Caerostris extrusa</name>
    <name type="common">Bark spider</name>
    <name type="synonym">Caerostris bankana</name>
    <dbReference type="NCBI Taxonomy" id="172846"/>
    <lineage>
        <taxon>Eukaryota</taxon>
        <taxon>Metazoa</taxon>
        <taxon>Ecdysozoa</taxon>
        <taxon>Arthropoda</taxon>
        <taxon>Chelicerata</taxon>
        <taxon>Arachnida</taxon>
        <taxon>Araneae</taxon>
        <taxon>Araneomorphae</taxon>
        <taxon>Entelegynae</taxon>
        <taxon>Araneoidea</taxon>
        <taxon>Araneidae</taxon>
        <taxon>Caerostris</taxon>
    </lineage>
</organism>
<evidence type="ECO:0000313" key="2">
    <source>
        <dbReference type="Proteomes" id="UP001054945"/>
    </source>
</evidence>
<dbReference type="EMBL" id="BPLR01018491">
    <property type="protein sequence ID" value="GIZ00043.1"/>
    <property type="molecule type" value="Genomic_DNA"/>
</dbReference>
<protein>
    <submittedName>
        <fullName evidence="1">Uncharacterized protein</fullName>
    </submittedName>
</protein>
<name>A0AAV4XXY3_CAEEX</name>
<gene>
    <name evidence="1" type="ORF">CEXT_657421</name>
</gene>
<evidence type="ECO:0000313" key="1">
    <source>
        <dbReference type="EMBL" id="GIZ00043.1"/>
    </source>
</evidence>